<dbReference type="AlphaFoldDB" id="A0A8T9CAA7"/>
<dbReference type="Pfam" id="PF08100">
    <property type="entry name" value="Dimerisation"/>
    <property type="match status" value="1"/>
</dbReference>
<dbReference type="PANTHER" id="PTHR43712:SF1">
    <property type="entry name" value="HYPOTHETICAL O-METHYLTRANSFERASE (EUROFUNG)-RELATED"/>
    <property type="match status" value="1"/>
</dbReference>
<accession>A0A8T9CAA7</accession>
<organism evidence="2 3">
    <name type="scientific">Lachnellula suecica</name>
    <dbReference type="NCBI Taxonomy" id="602035"/>
    <lineage>
        <taxon>Eukaryota</taxon>
        <taxon>Fungi</taxon>
        <taxon>Dikarya</taxon>
        <taxon>Ascomycota</taxon>
        <taxon>Pezizomycotina</taxon>
        <taxon>Leotiomycetes</taxon>
        <taxon>Helotiales</taxon>
        <taxon>Lachnaceae</taxon>
        <taxon>Lachnellula</taxon>
    </lineage>
</organism>
<sequence>MELKLFDHVASSESPKTAAELAGLTGADKQLIIRFLRPLTAKHFFAETGYETYASTPTTKFLTTSTVTGGFKFMSVAPFPHSHPLNSPGSTKPPPPFHTPAYLSNTTYANPTGPNGPFQSAFSTEPPMFPWLMQHPRAISNSNDLMAGQRMSRVDWFDFATPPLFSSTTMLPPEIRRC</sequence>
<evidence type="ECO:0000313" key="2">
    <source>
        <dbReference type="EMBL" id="TVY82568.1"/>
    </source>
</evidence>
<reference evidence="2 3" key="1">
    <citation type="submission" date="2018-05" db="EMBL/GenBank/DDBJ databases">
        <title>Genome sequencing and assembly of the regulated plant pathogen Lachnellula willkommii and related sister species for the development of diagnostic species identification markers.</title>
        <authorList>
            <person name="Giroux E."/>
            <person name="Bilodeau G."/>
        </authorList>
    </citation>
    <scope>NUCLEOTIDE SEQUENCE [LARGE SCALE GENOMIC DNA]</scope>
    <source>
        <strain evidence="2 3">CBS 268.59</strain>
    </source>
</reference>
<dbReference type="InterPro" id="IPR036388">
    <property type="entry name" value="WH-like_DNA-bd_sf"/>
</dbReference>
<dbReference type="SUPFAM" id="SSF46785">
    <property type="entry name" value="Winged helix' DNA-binding domain"/>
    <property type="match status" value="1"/>
</dbReference>
<keyword evidence="3" id="KW-1185">Reference proteome</keyword>
<evidence type="ECO:0000259" key="1">
    <source>
        <dbReference type="Pfam" id="PF08100"/>
    </source>
</evidence>
<feature type="domain" description="O-methyltransferase dimerisation" evidence="1">
    <location>
        <begin position="2"/>
        <end position="65"/>
    </location>
</feature>
<protein>
    <submittedName>
        <fullName evidence="2">Demethylsterigmatocystin 6-O-methyltransferase</fullName>
    </submittedName>
</protein>
<comment type="caution">
    <text evidence="2">The sequence shown here is derived from an EMBL/GenBank/DDBJ whole genome shotgun (WGS) entry which is preliminary data.</text>
</comment>
<dbReference type="EMBL" id="QGMK01000300">
    <property type="protein sequence ID" value="TVY82568.1"/>
    <property type="molecule type" value="Genomic_DNA"/>
</dbReference>
<dbReference type="PANTHER" id="PTHR43712">
    <property type="entry name" value="PUTATIVE (AFU_ORTHOLOGUE AFUA_4G14580)-RELATED"/>
    <property type="match status" value="1"/>
</dbReference>
<dbReference type="GO" id="GO:0046983">
    <property type="term" value="F:protein dimerization activity"/>
    <property type="evidence" value="ECO:0007669"/>
    <property type="project" value="InterPro"/>
</dbReference>
<gene>
    <name evidence="2" type="primary">aflO_3</name>
    <name evidence="2" type="ORF">LSUE1_G002070</name>
</gene>
<dbReference type="Proteomes" id="UP000469558">
    <property type="component" value="Unassembled WGS sequence"/>
</dbReference>
<dbReference type="Gene3D" id="1.10.10.10">
    <property type="entry name" value="Winged helix-like DNA-binding domain superfamily/Winged helix DNA-binding domain"/>
    <property type="match status" value="1"/>
</dbReference>
<name>A0A8T9CAA7_9HELO</name>
<dbReference type="InterPro" id="IPR012967">
    <property type="entry name" value="COMT_dimerisation"/>
</dbReference>
<dbReference type="OrthoDB" id="3649660at2759"/>
<evidence type="ECO:0000313" key="3">
    <source>
        <dbReference type="Proteomes" id="UP000469558"/>
    </source>
</evidence>
<dbReference type="InterPro" id="IPR036390">
    <property type="entry name" value="WH_DNA-bd_sf"/>
</dbReference>
<proteinExistence type="predicted"/>